<accession>A0A0C9T8K3</accession>
<dbReference type="OrthoDB" id="3364440at2759"/>
<dbReference type="Proteomes" id="UP000053263">
    <property type="component" value="Unassembled WGS sequence"/>
</dbReference>
<reference evidence="6 7" key="1">
    <citation type="submission" date="2014-06" db="EMBL/GenBank/DDBJ databases">
        <title>Evolutionary Origins and Diversification of the Mycorrhizal Mutualists.</title>
        <authorList>
            <consortium name="DOE Joint Genome Institute"/>
            <consortium name="Mycorrhizal Genomics Consortium"/>
            <person name="Kohler A."/>
            <person name="Kuo A."/>
            <person name="Nagy L.G."/>
            <person name="Floudas D."/>
            <person name="Copeland A."/>
            <person name="Barry K.W."/>
            <person name="Cichocki N."/>
            <person name="Veneault-Fourrey C."/>
            <person name="LaButti K."/>
            <person name="Lindquist E.A."/>
            <person name="Lipzen A."/>
            <person name="Lundell T."/>
            <person name="Morin E."/>
            <person name="Murat C."/>
            <person name="Riley R."/>
            <person name="Ohm R."/>
            <person name="Sun H."/>
            <person name="Tunlid A."/>
            <person name="Henrissat B."/>
            <person name="Grigoriev I.V."/>
            <person name="Hibbett D.S."/>
            <person name="Martin F."/>
        </authorList>
    </citation>
    <scope>NUCLEOTIDE SEQUENCE [LARGE SCALE GENOMIC DNA]</scope>
    <source>
        <strain evidence="6 7">FD-325 SS-3</strain>
    </source>
</reference>
<name>A0A0C9T8K3_PLICR</name>
<dbReference type="GO" id="GO:0004356">
    <property type="term" value="F:glutamine synthetase activity"/>
    <property type="evidence" value="ECO:0007669"/>
    <property type="project" value="InterPro"/>
</dbReference>
<dbReference type="Gene3D" id="3.30.590.10">
    <property type="entry name" value="Glutamine synthetase/guanido kinase, catalytic domain"/>
    <property type="match status" value="1"/>
</dbReference>
<evidence type="ECO:0000256" key="4">
    <source>
        <dbReference type="RuleBase" id="RU000384"/>
    </source>
</evidence>
<dbReference type="InterPro" id="IPR008146">
    <property type="entry name" value="Gln_synth_cat_dom"/>
</dbReference>
<dbReference type="SUPFAM" id="SSF55931">
    <property type="entry name" value="Glutamine synthetase/guanido kinase"/>
    <property type="match status" value="1"/>
</dbReference>
<proteinExistence type="inferred from homology"/>
<dbReference type="PANTHER" id="PTHR43785">
    <property type="entry name" value="GAMMA-GLUTAMYLPUTRESCINE SYNTHETASE"/>
    <property type="match status" value="1"/>
</dbReference>
<dbReference type="PANTHER" id="PTHR43785:SF2">
    <property type="entry name" value="TYPE-1 GLUTAMINE SYNTHETASE 1"/>
    <property type="match status" value="1"/>
</dbReference>
<keyword evidence="2" id="KW-0436">Ligase</keyword>
<dbReference type="Gene3D" id="3.10.20.70">
    <property type="entry name" value="Glutamine synthetase, N-terminal domain"/>
    <property type="match status" value="1"/>
</dbReference>
<comment type="similarity">
    <text evidence="3 4">Belongs to the glutamine synthetase family.</text>
</comment>
<dbReference type="Pfam" id="PF00120">
    <property type="entry name" value="Gln-synt_C"/>
    <property type="match status" value="1"/>
</dbReference>
<dbReference type="HOGENOM" id="CLU_017290_6_1_1"/>
<dbReference type="SMART" id="SM01230">
    <property type="entry name" value="Gln-synt_C"/>
    <property type="match status" value="1"/>
</dbReference>
<organism evidence="6 7">
    <name type="scientific">Plicaturopsis crispa FD-325 SS-3</name>
    <dbReference type="NCBI Taxonomy" id="944288"/>
    <lineage>
        <taxon>Eukaryota</taxon>
        <taxon>Fungi</taxon>
        <taxon>Dikarya</taxon>
        <taxon>Basidiomycota</taxon>
        <taxon>Agaricomycotina</taxon>
        <taxon>Agaricomycetes</taxon>
        <taxon>Agaricomycetidae</taxon>
        <taxon>Amylocorticiales</taxon>
        <taxon>Amylocorticiaceae</taxon>
        <taxon>Plicatura</taxon>
        <taxon>Plicaturopsis crispa</taxon>
    </lineage>
</organism>
<evidence type="ECO:0000313" key="6">
    <source>
        <dbReference type="EMBL" id="KII84548.1"/>
    </source>
</evidence>
<evidence type="ECO:0000256" key="3">
    <source>
        <dbReference type="PROSITE-ProRule" id="PRU01331"/>
    </source>
</evidence>
<dbReference type="PROSITE" id="PS51987">
    <property type="entry name" value="GS_CATALYTIC"/>
    <property type="match status" value="1"/>
</dbReference>
<gene>
    <name evidence="6" type="ORF">PLICRDRAFT_57533</name>
</gene>
<evidence type="ECO:0000259" key="5">
    <source>
        <dbReference type="PROSITE" id="PS51987"/>
    </source>
</evidence>
<dbReference type="GO" id="GO:0006542">
    <property type="term" value="P:glutamine biosynthetic process"/>
    <property type="evidence" value="ECO:0007669"/>
    <property type="project" value="InterPro"/>
</dbReference>
<dbReference type="InterPro" id="IPR036651">
    <property type="entry name" value="Gln_synt_N_sf"/>
</dbReference>
<dbReference type="AlphaFoldDB" id="A0A0C9T8K3"/>
<protein>
    <recommendedName>
        <fullName evidence="1">Glutamine synthetase</fullName>
    </recommendedName>
</protein>
<dbReference type="EMBL" id="KN832570">
    <property type="protein sequence ID" value="KII84548.1"/>
    <property type="molecule type" value="Genomic_DNA"/>
</dbReference>
<keyword evidence="7" id="KW-1185">Reference proteome</keyword>
<evidence type="ECO:0000313" key="7">
    <source>
        <dbReference type="Proteomes" id="UP000053263"/>
    </source>
</evidence>
<sequence>MSTTTTYGVTYHPTAPKQSPPNVEQVIKALKANGIKFIRVQWCDLTNTTRYRVLAIDYFLKIMQTPRPAISLTKASLGLAFITLAPGFSPIGEYLYVPDIYSLRRAPYAPGHATVMGWFEEKIPLPDATGTVSVAVPLCPRATLERLLAESKKAGIEFLVGFETEFILLRSTDPISAVNDHGWSVAAALGSGTVESKVLEEIADCLQDAGIELQMYHAEAAPGQFEVVTGPLSPLEAADALVTTREILYNVASKHGLRATLAPRVYNDNCGSAAHTHISVHSTEPAPASNTENLNAVEASFLASLLGHLPAVTAFTLPLPASYSRMVDGVWSGGTYVCWGTDNREAPVRLCNATSPASRNFEIKSVDGTANPYLALTALLGAGFAGIKEGKVLEVKDCGGGASAADMGEDARQALGITTRMPLSHALAREALVRDETLTNVFGEEFVAGYLSVNEAMAKGLVGKDEEDTMRRLVQYY</sequence>
<dbReference type="SUPFAM" id="SSF54368">
    <property type="entry name" value="Glutamine synthetase, N-terminal domain"/>
    <property type="match status" value="1"/>
</dbReference>
<feature type="domain" description="GS catalytic" evidence="5">
    <location>
        <begin position="140"/>
        <end position="477"/>
    </location>
</feature>
<dbReference type="InterPro" id="IPR014746">
    <property type="entry name" value="Gln_synth/guanido_kin_cat_dom"/>
</dbReference>
<evidence type="ECO:0000256" key="2">
    <source>
        <dbReference type="ARBA" id="ARBA00022598"/>
    </source>
</evidence>
<evidence type="ECO:0000256" key="1">
    <source>
        <dbReference type="ARBA" id="ARBA00021364"/>
    </source>
</evidence>